<dbReference type="Proteomes" id="UP000886501">
    <property type="component" value="Unassembled WGS sequence"/>
</dbReference>
<dbReference type="EMBL" id="MU118410">
    <property type="protein sequence ID" value="KAF9642591.1"/>
    <property type="molecule type" value="Genomic_DNA"/>
</dbReference>
<sequence length="134" mass="14350">MSKRPTYILDPTSQDTYSKSAVFGVCGTPPSATWGSDQVLASGWYNGSVNIHDLRASTRLRAPSSASSAPHLLPVLTFVEPSAQHRRPLLSLHALSCLGSTRPIEHPVGPNKCGKKNKILSHPSLSNLPHGNAF</sequence>
<comment type="caution">
    <text evidence="1">The sequence shown here is derived from an EMBL/GenBank/DDBJ whole genome shotgun (WGS) entry which is preliminary data.</text>
</comment>
<name>A0ACB6YYV3_THEGA</name>
<reference evidence="1" key="2">
    <citation type="journal article" date="2020" name="Nat. Commun.">
        <title>Large-scale genome sequencing of mycorrhizal fungi provides insights into the early evolution of symbiotic traits.</title>
        <authorList>
            <person name="Miyauchi S."/>
            <person name="Kiss E."/>
            <person name="Kuo A."/>
            <person name="Drula E."/>
            <person name="Kohler A."/>
            <person name="Sanchez-Garcia M."/>
            <person name="Morin E."/>
            <person name="Andreopoulos B."/>
            <person name="Barry K.W."/>
            <person name="Bonito G."/>
            <person name="Buee M."/>
            <person name="Carver A."/>
            <person name="Chen C."/>
            <person name="Cichocki N."/>
            <person name="Clum A."/>
            <person name="Culley D."/>
            <person name="Crous P.W."/>
            <person name="Fauchery L."/>
            <person name="Girlanda M."/>
            <person name="Hayes R.D."/>
            <person name="Keri Z."/>
            <person name="LaButti K."/>
            <person name="Lipzen A."/>
            <person name="Lombard V."/>
            <person name="Magnuson J."/>
            <person name="Maillard F."/>
            <person name="Murat C."/>
            <person name="Nolan M."/>
            <person name="Ohm R.A."/>
            <person name="Pangilinan J."/>
            <person name="Pereira M.F."/>
            <person name="Perotto S."/>
            <person name="Peter M."/>
            <person name="Pfister S."/>
            <person name="Riley R."/>
            <person name="Sitrit Y."/>
            <person name="Stielow J.B."/>
            <person name="Szollosi G."/>
            <person name="Zifcakova L."/>
            <person name="Stursova M."/>
            <person name="Spatafora J.W."/>
            <person name="Tedersoo L."/>
            <person name="Vaario L.M."/>
            <person name="Yamada A."/>
            <person name="Yan M."/>
            <person name="Wang P."/>
            <person name="Xu J."/>
            <person name="Bruns T."/>
            <person name="Baldrian P."/>
            <person name="Vilgalys R."/>
            <person name="Dunand C."/>
            <person name="Henrissat B."/>
            <person name="Grigoriev I.V."/>
            <person name="Hibbett D."/>
            <person name="Nagy L.G."/>
            <person name="Martin F.M."/>
        </authorList>
    </citation>
    <scope>NUCLEOTIDE SEQUENCE</scope>
    <source>
        <strain evidence="1">P2</strain>
    </source>
</reference>
<protein>
    <submittedName>
        <fullName evidence="1">Uncharacterized protein</fullName>
    </submittedName>
</protein>
<evidence type="ECO:0000313" key="2">
    <source>
        <dbReference type="Proteomes" id="UP000886501"/>
    </source>
</evidence>
<reference evidence="1" key="1">
    <citation type="submission" date="2019-10" db="EMBL/GenBank/DDBJ databases">
        <authorList>
            <consortium name="DOE Joint Genome Institute"/>
            <person name="Kuo A."/>
            <person name="Miyauchi S."/>
            <person name="Kiss E."/>
            <person name="Drula E."/>
            <person name="Kohler A."/>
            <person name="Sanchez-Garcia M."/>
            <person name="Andreopoulos B."/>
            <person name="Barry K.W."/>
            <person name="Bonito G."/>
            <person name="Buee M."/>
            <person name="Carver A."/>
            <person name="Chen C."/>
            <person name="Cichocki N."/>
            <person name="Clum A."/>
            <person name="Culley D."/>
            <person name="Crous P.W."/>
            <person name="Fauchery L."/>
            <person name="Girlanda M."/>
            <person name="Hayes R."/>
            <person name="Keri Z."/>
            <person name="Labutti K."/>
            <person name="Lipzen A."/>
            <person name="Lombard V."/>
            <person name="Magnuson J."/>
            <person name="Maillard F."/>
            <person name="Morin E."/>
            <person name="Murat C."/>
            <person name="Nolan M."/>
            <person name="Ohm R."/>
            <person name="Pangilinan J."/>
            <person name="Pereira M."/>
            <person name="Perotto S."/>
            <person name="Peter M."/>
            <person name="Riley R."/>
            <person name="Sitrit Y."/>
            <person name="Stielow B."/>
            <person name="Szollosi G."/>
            <person name="Zifcakova L."/>
            <person name="Stursova M."/>
            <person name="Spatafora J.W."/>
            <person name="Tedersoo L."/>
            <person name="Vaario L.-M."/>
            <person name="Yamada A."/>
            <person name="Yan M."/>
            <person name="Wang P."/>
            <person name="Xu J."/>
            <person name="Bruns T."/>
            <person name="Baldrian P."/>
            <person name="Vilgalys R."/>
            <person name="Henrissat B."/>
            <person name="Grigoriev I.V."/>
            <person name="Hibbett D."/>
            <person name="Nagy L.G."/>
            <person name="Martin F.M."/>
        </authorList>
    </citation>
    <scope>NUCLEOTIDE SEQUENCE</scope>
    <source>
        <strain evidence="1">P2</strain>
    </source>
</reference>
<accession>A0ACB6YYV3</accession>
<organism evidence="1 2">
    <name type="scientific">Thelephora ganbajun</name>
    <name type="common">Ganba fungus</name>
    <dbReference type="NCBI Taxonomy" id="370292"/>
    <lineage>
        <taxon>Eukaryota</taxon>
        <taxon>Fungi</taxon>
        <taxon>Dikarya</taxon>
        <taxon>Basidiomycota</taxon>
        <taxon>Agaricomycotina</taxon>
        <taxon>Agaricomycetes</taxon>
        <taxon>Thelephorales</taxon>
        <taxon>Thelephoraceae</taxon>
        <taxon>Thelephora</taxon>
    </lineage>
</organism>
<proteinExistence type="predicted"/>
<gene>
    <name evidence="1" type="ORF">BDM02DRAFT_3124386</name>
</gene>
<keyword evidence="2" id="KW-1185">Reference proteome</keyword>
<evidence type="ECO:0000313" key="1">
    <source>
        <dbReference type="EMBL" id="KAF9642591.1"/>
    </source>
</evidence>